<keyword evidence="1" id="KW-1133">Transmembrane helix</keyword>
<gene>
    <name evidence="2" type="ORF">PC41400_11650</name>
</gene>
<reference evidence="2 3" key="1">
    <citation type="submission" date="2018-01" db="EMBL/GenBank/DDBJ databases">
        <title>The whole genome sequencing and assembly of Paenibacillus chitinolyticus KCCM 41400 strain.</title>
        <authorList>
            <person name="Kim J.-Y."/>
            <person name="Park M.-K."/>
            <person name="Lee Y.-J."/>
            <person name="Yi H."/>
            <person name="Bahn Y.-S."/>
            <person name="Kim J.F."/>
            <person name="Lee D.-W."/>
        </authorList>
    </citation>
    <scope>NUCLEOTIDE SEQUENCE [LARGE SCALE GENOMIC DNA]</scope>
    <source>
        <strain evidence="2 3">KCCM 41400</strain>
    </source>
</reference>
<dbReference type="AlphaFoldDB" id="A0A410WV72"/>
<evidence type="ECO:0000256" key="1">
    <source>
        <dbReference type="SAM" id="Phobius"/>
    </source>
</evidence>
<dbReference type="Proteomes" id="UP000288943">
    <property type="component" value="Chromosome"/>
</dbReference>
<accession>A0A410WV72</accession>
<keyword evidence="1" id="KW-0472">Membrane</keyword>
<feature type="transmembrane region" description="Helical" evidence="1">
    <location>
        <begin position="31"/>
        <end position="50"/>
    </location>
</feature>
<keyword evidence="1" id="KW-0812">Transmembrane</keyword>
<protein>
    <submittedName>
        <fullName evidence="2">Uncharacterized protein</fullName>
    </submittedName>
</protein>
<sequence length="76" mass="9136">MKIRRSGQQRPLTYERYELLFVEFSERVEKILLRCLYVLLAGLLISQLLLQFPAVRKEMTRVDPLEGVPYVWHEEK</sequence>
<dbReference type="KEGG" id="pchi:PC41400_11650"/>
<evidence type="ECO:0000313" key="2">
    <source>
        <dbReference type="EMBL" id="QAV18285.1"/>
    </source>
</evidence>
<organism evidence="2 3">
    <name type="scientific">Paenibacillus chitinolyticus</name>
    <dbReference type="NCBI Taxonomy" id="79263"/>
    <lineage>
        <taxon>Bacteria</taxon>
        <taxon>Bacillati</taxon>
        <taxon>Bacillota</taxon>
        <taxon>Bacilli</taxon>
        <taxon>Bacillales</taxon>
        <taxon>Paenibacillaceae</taxon>
        <taxon>Paenibacillus</taxon>
    </lineage>
</organism>
<dbReference type="OrthoDB" id="2646188at2"/>
<proteinExistence type="predicted"/>
<evidence type="ECO:0000313" key="3">
    <source>
        <dbReference type="Proteomes" id="UP000288943"/>
    </source>
</evidence>
<dbReference type="EMBL" id="CP026520">
    <property type="protein sequence ID" value="QAV18285.1"/>
    <property type="molecule type" value="Genomic_DNA"/>
</dbReference>
<name>A0A410WV72_9BACL</name>